<dbReference type="GO" id="GO:0046872">
    <property type="term" value="F:metal ion binding"/>
    <property type="evidence" value="ECO:0007669"/>
    <property type="project" value="UniProtKB-KW"/>
</dbReference>
<evidence type="ECO:0000259" key="4">
    <source>
        <dbReference type="PROSITE" id="PS50081"/>
    </source>
</evidence>
<sequence>MSSQREIQANFDARRALGVRPGGQPPPRLYIDPSVSEDLSSSPSLPAPPSPRSLTTSRNVSISIPAFPGILPPPSPTTDLPKRFRRPTISGKNRQPRVQSNRGLYETQKLLSHLLEKLENRDHAPDLLERAALVARDVSGRSKGKGKGKVQKLGHIIAAATAHATGPSTAAALPGHPGLPGAGVGVGSDDFDDKLVLDEGDFDTEAVFDLVEQTKSLLVLAEKQGLDLFTDDRGSIAPNVPILDSTPMKNKRKVGRFSSVTSPIASKPSFSFPPADHHNDSPAPRASTSTSVLGSTLLARILAVLQTLLTVDCLHRTHLFRPLCPPNALQAACLDIAGYLYKKCELETKIRVVSMVIDGFYGMSGMMERVCDWLEGRISELLGRMAKERGGPGKLQDKDMESLGWTDPFSTKSAPNKAVPTFAISTDSQDSLPPPPPSSGWMRYSPTSPSFPFFPPSDIAGLLSTHAMKEVSDEMIATAALIPRILLAITSCIDLSTSKLTTIHRVHRLLSLVLTAKPDSALDLLEIVAHAPSTPRRTALEILSTFYPSSVGHNSVARRLANTTYAALRAKWETGQERALGEDDTEGHHFLPWRFSSKEHVESTPIPKCSTCDTEIHGFILRCTLCKEYRHLHCYHAGGVFQYDIITLSSRDSAPQMVHAKFSLSSPRLDEQVLYGSTPRGNSESTSRKVGQHELVAVNLFNLALCEECHLPLWGVAKQAYACTNGCQRFFHPACLDLMAREDRGECRYGRDVVIDEISAQGTNPFTISLDRLRFSYVRDLQPFCIGTDGLGSKTYDEIAVLYGLVWTQYQLYRNGLSSGSIRITDSSSRKSEGDVLGLKVILKGYEEHMRSRSHEASSAATDFAHVTSRDSPLGMGYVFSERYLTYVTALLRAPSSGSQPDGTHPHTPSDGFLTPQGLPALNESEGNDAAYEMLPISVVSSSLSSDLGIREPIIASAFLDQLRSNGLISLANTLTVKEGYLSSPGKWASFMLPLLMDSSPTVELLISSIEVLLDDLDLALNEVGLRLLVDRAWPSLLCSPYALERLAKGAVSWVMAEDESLLQIVKTYASRHRRLPGVRSTAGQGKVKGESSVNVYKEDRDTLLRRYVEPWLKALHDQDPSLYAGIVYEECKNAAAAGVNVDTVEESNEQVGSRIAGIALERMTAIVDAGVTFTTLMDLLTAWLEDLGALADQDVIYRSLPRLLRRSPSTPDQSDIFALSLSVSQEGPEGLTRACRWMRVLSFSGVEVPWTVLIDLVDLQATTRSSTDARGDLVIAVGANGAPIDAEGFARLCDRIGRGVFKETGRSGGDALSQIELDLVRQTMLLLLRAYGVAVDDVAHTSLNTGGLQAKQPASMSKRRRVTSTWTTFALGSDMVLLAASILERTSYPAEQVLDFLWLLFSKASMVENVDGFIHQSSAKLFEIIWPLVDYDVDRKSRARVLLKMISVNPGSLEKIVRQQLDSGPERRGRVRERLLTLILELADMSLTTELSQWPWPSSAVGLILLFFDAVQDTTEMIPSNLVIVKSILPTHLKAMSKCFEEFLVQSTDDRRLVLLTRLRKLRLSLPLWPIVSWKVIEEMLAEEVAQIAELQPSRNSQAMRAVSDSQSVRCSLLSLGLDMLSAGVPISWSAAQRFQQHVASCLASPWPNPVEGVTALVLPSIRDAIDSSARVTISGQTFDSKTKKTTLVGSIFVYTVVDLASQLEKHDYLTQRTLLDILMVTFFKQNVRPIELSALSALQVIAQFVATTECAENRLLALQILQTAVARMERESVIRAVPSVFATIASVLVKESETDHADSSVLEQSRVFMRSIVKSFGRSGLFLQLFRIDETATSHSIESSTLGRALQLLHASDKSNAELGRPTLFDNVFYNLIDVLKRGRQTLEQVLGSLCRLSESLRVELSEDAAQSECTPFDPNPILKTCAALLDLVQPTSSVTLLHQTSTLLHLCLARFNVRQESTRCLLEVSARIAHAQATEDTARTVIFELAGSAVHGLNVTPTTLYSLLTFLATDAFPQEERESRKVTQAHRVLADSAQGCITILLRTHPTFAVGSIEPETTLGILVTSSMVLCKAEMGVQGTVSQSLGNLTGEAASTQVNVFIFILLASLEVTMGNARARILSLYPLLSRATSLCLRASADLLSLQDTTGDGAELLSLVYAAFRLSILALRDEGFEQAISKDGEDDGMDTLWCRIWPDWYRLLTLSLDTTCVNGPLRAVAHSVFLDTINFLDVTRSPILSRHAGTLSHALAMLVKHQESSGGQTSSKMQRAAQVLDRIASGNTNMRGDRNGLVVSVKKDLGATERIRALRAGGV</sequence>
<dbReference type="Proteomes" id="UP000092666">
    <property type="component" value="Unassembled WGS sequence"/>
</dbReference>
<dbReference type="Gene3D" id="3.30.60.20">
    <property type="match status" value="1"/>
</dbReference>
<dbReference type="CDD" id="cd00029">
    <property type="entry name" value="C1"/>
    <property type="match status" value="1"/>
</dbReference>
<reference evidence="6" key="2">
    <citation type="submission" date="2013-12" db="EMBL/GenBank/DDBJ databases">
        <title>Evolution of pathogenesis and genome organization in the Tremellales.</title>
        <authorList>
            <person name="Cuomo C."/>
            <person name="Litvintseva A."/>
            <person name="Heitman J."/>
            <person name="Chen Y."/>
            <person name="Sun S."/>
            <person name="Springer D."/>
            <person name="Dromer F."/>
            <person name="Young S."/>
            <person name="Zeng Q."/>
            <person name="Chapman S."/>
            <person name="Gujja S."/>
            <person name="Saif S."/>
            <person name="Birren B."/>
        </authorList>
    </citation>
    <scope>NUCLEOTIDE SEQUENCE [LARGE SCALE GENOMIC DNA]</scope>
    <source>
        <strain evidence="6">BCC8398</strain>
    </source>
</reference>
<organism evidence="5 6">
    <name type="scientific">Kwoniella heveanensis BCC8398</name>
    <dbReference type="NCBI Taxonomy" id="1296120"/>
    <lineage>
        <taxon>Eukaryota</taxon>
        <taxon>Fungi</taxon>
        <taxon>Dikarya</taxon>
        <taxon>Basidiomycota</taxon>
        <taxon>Agaricomycotina</taxon>
        <taxon>Tremellomycetes</taxon>
        <taxon>Tremellales</taxon>
        <taxon>Cryptococcaceae</taxon>
        <taxon>Kwoniella</taxon>
    </lineage>
</organism>
<feature type="region of interest" description="Disordered" evidence="3">
    <location>
        <begin position="896"/>
        <end position="918"/>
    </location>
</feature>
<dbReference type="InterPro" id="IPR002219">
    <property type="entry name" value="PKC_DAG/PE"/>
</dbReference>
<feature type="domain" description="Phorbol-ester/DAG-type" evidence="4">
    <location>
        <begin position="692"/>
        <end position="747"/>
    </location>
</feature>
<dbReference type="EMBL" id="KI669493">
    <property type="protein sequence ID" value="OCF37304.1"/>
    <property type="molecule type" value="Genomic_DNA"/>
</dbReference>
<dbReference type="SUPFAM" id="SSF57889">
    <property type="entry name" value="Cysteine-rich domain"/>
    <property type="match status" value="1"/>
</dbReference>
<evidence type="ECO:0000256" key="3">
    <source>
        <dbReference type="SAM" id="MobiDB-lite"/>
    </source>
</evidence>
<name>A0A1B9H226_9TREE</name>
<feature type="region of interest" description="Disordered" evidence="3">
    <location>
        <begin position="1"/>
        <end position="100"/>
    </location>
</feature>
<dbReference type="STRING" id="1296120.A0A1B9H226"/>
<keyword evidence="1" id="KW-0479">Metal-binding</keyword>
<gene>
    <name evidence="5" type="ORF">I316_01213</name>
</gene>
<accession>A0A1B9H226</accession>
<feature type="compositionally biased region" description="Polar residues" evidence="3">
    <location>
        <begin position="90"/>
        <end position="100"/>
    </location>
</feature>
<evidence type="ECO:0000256" key="2">
    <source>
        <dbReference type="ARBA" id="ARBA00022833"/>
    </source>
</evidence>
<keyword evidence="2" id="KW-0862">Zinc</keyword>
<protein>
    <recommendedName>
        <fullName evidence="4">Phorbol-ester/DAG-type domain-containing protein</fullName>
    </recommendedName>
</protein>
<reference evidence="5 6" key="1">
    <citation type="submission" date="2013-07" db="EMBL/GenBank/DDBJ databases">
        <title>The Genome Sequence of Cryptococcus heveanensis BCC8398.</title>
        <authorList>
            <consortium name="The Broad Institute Genome Sequencing Platform"/>
            <person name="Cuomo C."/>
            <person name="Litvintseva A."/>
            <person name="Chen Y."/>
            <person name="Heitman J."/>
            <person name="Sun S."/>
            <person name="Springer D."/>
            <person name="Dromer F."/>
            <person name="Young S.K."/>
            <person name="Zeng Q."/>
            <person name="Gargeya S."/>
            <person name="Fitzgerald M."/>
            <person name="Abouelleil A."/>
            <person name="Alvarado L."/>
            <person name="Berlin A.M."/>
            <person name="Chapman S.B."/>
            <person name="Dewar J."/>
            <person name="Goldberg J."/>
            <person name="Griggs A."/>
            <person name="Gujja S."/>
            <person name="Hansen M."/>
            <person name="Howarth C."/>
            <person name="Imamovic A."/>
            <person name="Larimer J."/>
            <person name="McCowan C."/>
            <person name="Murphy C."/>
            <person name="Pearson M."/>
            <person name="Priest M."/>
            <person name="Roberts A."/>
            <person name="Saif S."/>
            <person name="Shea T."/>
            <person name="Sykes S."/>
            <person name="Wortman J."/>
            <person name="Nusbaum C."/>
            <person name="Birren B."/>
        </authorList>
    </citation>
    <scope>NUCLEOTIDE SEQUENCE [LARGE SCALE GENOMIC DNA]</scope>
    <source>
        <strain evidence="5 6">BCC8398</strain>
    </source>
</reference>
<evidence type="ECO:0000313" key="6">
    <source>
        <dbReference type="Proteomes" id="UP000092666"/>
    </source>
</evidence>
<keyword evidence="6" id="KW-1185">Reference proteome</keyword>
<evidence type="ECO:0000256" key="1">
    <source>
        <dbReference type="ARBA" id="ARBA00022723"/>
    </source>
</evidence>
<dbReference type="OrthoDB" id="6270916at2759"/>
<proteinExistence type="predicted"/>
<dbReference type="InterPro" id="IPR046349">
    <property type="entry name" value="C1-like_sf"/>
</dbReference>
<dbReference type="PROSITE" id="PS50081">
    <property type="entry name" value="ZF_DAG_PE_2"/>
    <property type="match status" value="1"/>
</dbReference>
<feature type="compositionally biased region" description="Low complexity" evidence="3">
    <location>
        <begin position="33"/>
        <end position="44"/>
    </location>
</feature>
<evidence type="ECO:0000313" key="5">
    <source>
        <dbReference type="EMBL" id="OCF37304.1"/>
    </source>
</evidence>